<comment type="caution">
    <text evidence="1">The sequence shown here is derived from an EMBL/GenBank/DDBJ whole genome shotgun (WGS) entry which is preliminary data.</text>
</comment>
<organism evidence="1 2">
    <name type="scientific">Agrobacterium tumefaciens</name>
    <dbReference type="NCBI Taxonomy" id="358"/>
    <lineage>
        <taxon>Bacteria</taxon>
        <taxon>Pseudomonadati</taxon>
        <taxon>Pseudomonadota</taxon>
        <taxon>Alphaproteobacteria</taxon>
        <taxon>Hyphomicrobiales</taxon>
        <taxon>Rhizobiaceae</taxon>
        <taxon>Rhizobium/Agrobacterium group</taxon>
        <taxon>Agrobacterium</taxon>
        <taxon>Agrobacterium tumefaciens complex</taxon>
    </lineage>
</organism>
<dbReference type="Proteomes" id="UP000077098">
    <property type="component" value="Unassembled WGS sequence"/>
</dbReference>
<evidence type="ECO:0000313" key="1">
    <source>
        <dbReference type="EMBL" id="OAE46816.1"/>
    </source>
</evidence>
<evidence type="ECO:0000313" key="2">
    <source>
        <dbReference type="Proteomes" id="UP000077098"/>
    </source>
</evidence>
<name>A0A176XCN8_AGRTU</name>
<accession>A0A176XCN8</accession>
<dbReference type="EMBL" id="LXPS01000011">
    <property type="protein sequence ID" value="OAE46816.1"/>
    <property type="molecule type" value="Genomic_DNA"/>
</dbReference>
<dbReference type="AlphaFoldDB" id="A0A176XCN8"/>
<protein>
    <submittedName>
        <fullName evidence="1">Uncharacterized protein</fullName>
    </submittedName>
</protein>
<gene>
    <name evidence="1" type="ORF">A7J57_12070</name>
</gene>
<proteinExistence type="predicted"/>
<sequence length="438" mass="49727">MSNFRRSGHYRTNSSGTTFWVSSHDVSREEWSHGGAFGRPREILLSYKGTSYGITYPNARCPVCKEHVFFFAAHNGGRVFFDPPLGPPWPKHPCTISEAATITKTTVAEDTYSAPTEAESLTYEIYPQLTGSVIVLEVDGQEKAYSTTYEFGQPHIDRVWPIRNSRGTVTALSLLTFEFEPVELPVRARRLPTPMTESIRRKLALEALERIPALMRNIDSATSDTSDHNFLVGGAYVAIAEDDATIFVPTPVDHKVEWMEEERQSIREYMYETASQALEALALRRPARPRLAPRPKVVFCLTDCIGLLRNNNSYELGLEYGDDLPLNESSRHPKPWLGSLDARITWIDAFSPENFVMPDGRVTIEEALELEAEFCNSVWPDGQHGRWRKIQELTMKLGMAQQFQELVVRLRKNGWLLASLDEFGCPLSKRQADPIWRQ</sequence>
<reference evidence="1 2" key="1">
    <citation type="submission" date="2016-05" db="EMBL/GenBank/DDBJ databases">
        <authorList>
            <person name="Lavstsen T."/>
            <person name="Jespersen J.S."/>
        </authorList>
    </citation>
    <scope>NUCLEOTIDE SEQUENCE [LARGE SCALE GENOMIC DNA]</scope>
    <source>
        <strain evidence="1 2">KCJ1736</strain>
    </source>
</reference>